<evidence type="ECO:0000313" key="5">
    <source>
        <dbReference type="Proteomes" id="UP000281985"/>
    </source>
</evidence>
<feature type="domain" description="N-acetyltransferase" evidence="3">
    <location>
        <begin position="3"/>
        <end position="172"/>
    </location>
</feature>
<dbReference type="CDD" id="cd04301">
    <property type="entry name" value="NAT_SF"/>
    <property type="match status" value="1"/>
</dbReference>
<dbReference type="SUPFAM" id="SSF55729">
    <property type="entry name" value="Acyl-CoA N-acyltransferases (Nat)"/>
    <property type="match status" value="1"/>
</dbReference>
<dbReference type="GO" id="GO:0016747">
    <property type="term" value="F:acyltransferase activity, transferring groups other than amino-acyl groups"/>
    <property type="evidence" value="ECO:0007669"/>
    <property type="project" value="InterPro"/>
</dbReference>
<gene>
    <name evidence="4" type="ORF">EAX61_12940</name>
</gene>
<proteinExistence type="predicted"/>
<accession>A0A3M0FWB3</accession>
<dbReference type="AlphaFoldDB" id="A0A3M0FWB3"/>
<evidence type="ECO:0000256" key="2">
    <source>
        <dbReference type="ARBA" id="ARBA00023315"/>
    </source>
</evidence>
<dbReference type="RefSeq" id="WP_121918122.1">
    <property type="nucleotide sequence ID" value="NZ_REFV01000013.1"/>
</dbReference>
<evidence type="ECO:0000259" key="3">
    <source>
        <dbReference type="PROSITE" id="PS51186"/>
    </source>
</evidence>
<dbReference type="Gene3D" id="3.40.630.30">
    <property type="match status" value="1"/>
</dbReference>
<sequence>MKLKIVPIKKTQLDLLATFGRRTFYEAFHQDNNPADLEMYLEYAFAKAQLQRELSNPDCHFFFAYYRDQHVGYLKINTEIAQNEYKTNISAELERIYVDAKHQRKGIGKQLLDFAENYARERDMQYLWLGVWERNPNAIRLYQRCGYEKIDTHIYVIGTDPQTDYIMRKNLTYERTD</sequence>
<dbReference type="EMBL" id="REFV01000013">
    <property type="protein sequence ID" value="RMB56964.1"/>
    <property type="molecule type" value="Genomic_DNA"/>
</dbReference>
<dbReference type="Proteomes" id="UP000281985">
    <property type="component" value="Unassembled WGS sequence"/>
</dbReference>
<dbReference type="OrthoDB" id="7205533at2"/>
<organism evidence="4 5">
    <name type="scientific">Dokdonia sinensis</name>
    <dbReference type="NCBI Taxonomy" id="2479847"/>
    <lineage>
        <taxon>Bacteria</taxon>
        <taxon>Pseudomonadati</taxon>
        <taxon>Bacteroidota</taxon>
        <taxon>Flavobacteriia</taxon>
        <taxon>Flavobacteriales</taxon>
        <taxon>Flavobacteriaceae</taxon>
        <taxon>Dokdonia</taxon>
    </lineage>
</organism>
<reference evidence="4 5" key="1">
    <citation type="submission" date="2018-10" db="EMBL/GenBank/DDBJ databases">
        <title>Dokdonia luteus sp. nov., isolated from sea water.</title>
        <authorList>
            <person name="Zhou L.Y."/>
            <person name="Du Z.J."/>
        </authorList>
    </citation>
    <scope>NUCLEOTIDE SEQUENCE [LARGE SCALE GENOMIC DNA]</scope>
    <source>
        <strain evidence="4 5">SH27</strain>
    </source>
</reference>
<dbReference type="Pfam" id="PF00583">
    <property type="entry name" value="Acetyltransf_1"/>
    <property type="match status" value="1"/>
</dbReference>
<dbReference type="InterPro" id="IPR050680">
    <property type="entry name" value="YpeA/RimI_acetyltransf"/>
</dbReference>
<evidence type="ECO:0000256" key="1">
    <source>
        <dbReference type="ARBA" id="ARBA00022679"/>
    </source>
</evidence>
<keyword evidence="2" id="KW-0012">Acyltransferase</keyword>
<evidence type="ECO:0000313" key="4">
    <source>
        <dbReference type="EMBL" id="RMB56964.1"/>
    </source>
</evidence>
<comment type="caution">
    <text evidence="4">The sequence shown here is derived from an EMBL/GenBank/DDBJ whole genome shotgun (WGS) entry which is preliminary data.</text>
</comment>
<keyword evidence="5" id="KW-1185">Reference proteome</keyword>
<dbReference type="PANTHER" id="PTHR43420">
    <property type="entry name" value="ACETYLTRANSFERASE"/>
    <property type="match status" value="1"/>
</dbReference>
<dbReference type="PROSITE" id="PS51186">
    <property type="entry name" value="GNAT"/>
    <property type="match status" value="1"/>
</dbReference>
<dbReference type="InterPro" id="IPR000182">
    <property type="entry name" value="GNAT_dom"/>
</dbReference>
<dbReference type="InterPro" id="IPR016181">
    <property type="entry name" value="Acyl_CoA_acyltransferase"/>
</dbReference>
<keyword evidence="1 4" id="KW-0808">Transferase</keyword>
<dbReference type="PANTHER" id="PTHR43420:SF47">
    <property type="entry name" value="N-ACETYLTRANSFERASE DOMAIN-CONTAINING PROTEIN"/>
    <property type="match status" value="1"/>
</dbReference>
<protein>
    <submittedName>
        <fullName evidence="4">GNAT family N-acetyltransferase</fullName>
    </submittedName>
</protein>
<name>A0A3M0FWB3_9FLAO</name>